<name>A0ABR3G193_9AGAR</name>
<evidence type="ECO:0000259" key="2">
    <source>
        <dbReference type="Pfam" id="PF07993"/>
    </source>
</evidence>
<sequence>WTEGTIAPEAFNSRPATAIGSGYAESKWVAEKILVKAAEQTTLKPCIVRIGQICGGLGGSWSAAEWFPTLVASGPVLRCLPQALGYLSWIPAHHAANALIDIRKALMLEDCFDEDADYDMDIDDDIPSSPDTSVSSLEFTDSDGVSPTLPPSSQHTTPPNPFTPSYSPPQCAPSTSEYVKFINLVHPHPVPAAPIMERLGDLLGLPLVRYSEWLNALESSATTSSSVHHPSSSSSLSNPAISLLHFYRSARLPSAADSEAFGFTAMKTNNAVETVPWLNDLERLSQQDVDHWVEYWRKVGLLRS</sequence>
<accession>A0ABR3G193</accession>
<keyword evidence="4" id="KW-1185">Reference proteome</keyword>
<feature type="compositionally biased region" description="Pro residues" evidence="1">
    <location>
        <begin position="158"/>
        <end position="169"/>
    </location>
</feature>
<reference evidence="3 4" key="1">
    <citation type="submission" date="2024-02" db="EMBL/GenBank/DDBJ databases">
        <title>A draft genome for the cacao thread blight pathogen Marasmius crinis-equi.</title>
        <authorList>
            <person name="Cohen S.P."/>
            <person name="Baruah I.K."/>
            <person name="Amoako-Attah I."/>
            <person name="Bukari Y."/>
            <person name="Meinhardt L.W."/>
            <person name="Bailey B.A."/>
        </authorList>
    </citation>
    <scope>NUCLEOTIDE SEQUENCE [LARGE SCALE GENOMIC DNA]</scope>
    <source>
        <strain evidence="3 4">GH-76</strain>
    </source>
</reference>
<feature type="compositionally biased region" description="Low complexity" evidence="1">
    <location>
        <begin position="127"/>
        <end position="136"/>
    </location>
</feature>
<protein>
    <recommendedName>
        <fullName evidence="2">Thioester reductase (TE) domain-containing protein</fullName>
    </recommendedName>
</protein>
<feature type="domain" description="Thioester reductase (TE)" evidence="2">
    <location>
        <begin position="18"/>
        <end position="98"/>
    </location>
</feature>
<dbReference type="InterPro" id="IPR013120">
    <property type="entry name" value="FAR_NAD-bd"/>
</dbReference>
<dbReference type="Gene3D" id="3.40.50.720">
    <property type="entry name" value="NAD(P)-binding Rossmann-like Domain"/>
    <property type="match status" value="1"/>
</dbReference>
<dbReference type="Pfam" id="PF07993">
    <property type="entry name" value="NAD_binding_4"/>
    <property type="match status" value="1"/>
</dbReference>
<gene>
    <name evidence="3" type="ORF">V5O48_000569</name>
</gene>
<dbReference type="InterPro" id="IPR036291">
    <property type="entry name" value="NAD(P)-bd_dom_sf"/>
</dbReference>
<evidence type="ECO:0000313" key="3">
    <source>
        <dbReference type="EMBL" id="KAL0581415.1"/>
    </source>
</evidence>
<feature type="non-terminal residue" evidence="3">
    <location>
        <position position="1"/>
    </location>
</feature>
<dbReference type="Proteomes" id="UP001465976">
    <property type="component" value="Unassembled WGS sequence"/>
</dbReference>
<organism evidence="3 4">
    <name type="scientific">Marasmius crinis-equi</name>
    <dbReference type="NCBI Taxonomy" id="585013"/>
    <lineage>
        <taxon>Eukaryota</taxon>
        <taxon>Fungi</taxon>
        <taxon>Dikarya</taxon>
        <taxon>Basidiomycota</taxon>
        <taxon>Agaricomycotina</taxon>
        <taxon>Agaricomycetes</taxon>
        <taxon>Agaricomycetidae</taxon>
        <taxon>Agaricales</taxon>
        <taxon>Marasmiineae</taxon>
        <taxon>Marasmiaceae</taxon>
        <taxon>Marasmius</taxon>
    </lineage>
</organism>
<evidence type="ECO:0000313" key="4">
    <source>
        <dbReference type="Proteomes" id="UP001465976"/>
    </source>
</evidence>
<dbReference type="SUPFAM" id="SSF51735">
    <property type="entry name" value="NAD(P)-binding Rossmann-fold domains"/>
    <property type="match status" value="1"/>
</dbReference>
<proteinExistence type="predicted"/>
<feature type="region of interest" description="Disordered" evidence="1">
    <location>
        <begin position="119"/>
        <end position="169"/>
    </location>
</feature>
<evidence type="ECO:0000256" key="1">
    <source>
        <dbReference type="SAM" id="MobiDB-lite"/>
    </source>
</evidence>
<feature type="compositionally biased region" description="Polar residues" evidence="1">
    <location>
        <begin position="137"/>
        <end position="155"/>
    </location>
</feature>
<comment type="caution">
    <text evidence="3">The sequence shown here is derived from an EMBL/GenBank/DDBJ whole genome shotgun (WGS) entry which is preliminary data.</text>
</comment>
<dbReference type="EMBL" id="JBAHYK010000010">
    <property type="protein sequence ID" value="KAL0581415.1"/>
    <property type="molecule type" value="Genomic_DNA"/>
</dbReference>